<name>A0A543IUS8_9ACTN</name>
<feature type="binding site" evidence="12">
    <location>
        <position position="236"/>
    </location>
    <ligand>
        <name>Zn(2+)</name>
        <dbReference type="ChEBI" id="CHEBI:29105"/>
    </ligand>
</feature>
<evidence type="ECO:0000259" key="13">
    <source>
        <dbReference type="SMART" id="SM00840"/>
    </source>
</evidence>
<comment type="catalytic activity">
    <reaction evidence="11 12">
        <text>tRNA(Cys) + L-cysteine + ATP = L-cysteinyl-tRNA(Cys) + AMP + diphosphate</text>
        <dbReference type="Rhea" id="RHEA:17773"/>
        <dbReference type="Rhea" id="RHEA-COMP:9661"/>
        <dbReference type="Rhea" id="RHEA-COMP:9679"/>
        <dbReference type="ChEBI" id="CHEBI:30616"/>
        <dbReference type="ChEBI" id="CHEBI:33019"/>
        <dbReference type="ChEBI" id="CHEBI:35235"/>
        <dbReference type="ChEBI" id="CHEBI:78442"/>
        <dbReference type="ChEBI" id="CHEBI:78517"/>
        <dbReference type="ChEBI" id="CHEBI:456215"/>
        <dbReference type="EC" id="6.1.1.16"/>
    </reaction>
</comment>
<evidence type="ECO:0000256" key="7">
    <source>
        <dbReference type="ARBA" id="ARBA00022833"/>
    </source>
</evidence>
<dbReference type="GO" id="GO:0006423">
    <property type="term" value="P:cysteinyl-tRNA aminoacylation"/>
    <property type="evidence" value="ECO:0007669"/>
    <property type="project" value="UniProtKB-UniRule"/>
</dbReference>
<gene>
    <name evidence="12" type="primary">cysS</name>
    <name evidence="14" type="ORF">FHX40_1001</name>
</gene>
<feature type="binding site" evidence="12">
    <location>
        <position position="266"/>
    </location>
    <ligand>
        <name>ATP</name>
        <dbReference type="ChEBI" id="CHEBI:30616"/>
    </ligand>
</feature>
<keyword evidence="7 12" id="KW-0862">Zinc</keyword>
<accession>A0A543IUS8</accession>
<keyword evidence="4 12" id="KW-0436">Ligase</keyword>
<dbReference type="InterPro" id="IPR015803">
    <property type="entry name" value="Cys-tRNA-ligase"/>
</dbReference>
<dbReference type="PRINTS" id="PR00983">
    <property type="entry name" value="TRNASYNTHCYS"/>
</dbReference>
<protein>
    <recommendedName>
        <fullName evidence="12">Cysteine--tRNA ligase</fullName>
        <ecNumber evidence="12">6.1.1.16</ecNumber>
    </recommendedName>
    <alternativeName>
        <fullName evidence="12">Cysteinyl-tRNA synthetase</fullName>
        <shortName evidence="12">CysRS</shortName>
    </alternativeName>
</protein>
<proteinExistence type="inferred from homology"/>
<keyword evidence="8 12" id="KW-0067">ATP-binding</keyword>
<feature type="binding site" evidence="12">
    <location>
        <position position="232"/>
    </location>
    <ligand>
        <name>Zn(2+)</name>
        <dbReference type="ChEBI" id="CHEBI:29105"/>
    </ligand>
</feature>
<keyword evidence="9 12" id="KW-0648">Protein biosynthesis</keyword>
<evidence type="ECO:0000313" key="15">
    <source>
        <dbReference type="Proteomes" id="UP000319213"/>
    </source>
</evidence>
<dbReference type="Gene3D" id="1.20.120.640">
    <property type="entry name" value="Anticodon-binding domain of a subclass of class I aminoacyl-tRNA synthetases"/>
    <property type="match status" value="1"/>
</dbReference>
<evidence type="ECO:0000256" key="5">
    <source>
        <dbReference type="ARBA" id="ARBA00022723"/>
    </source>
</evidence>
<dbReference type="CDD" id="cd00672">
    <property type="entry name" value="CysRS_core"/>
    <property type="match status" value="1"/>
</dbReference>
<dbReference type="InterPro" id="IPR032678">
    <property type="entry name" value="tRNA-synt_1_cat_dom"/>
</dbReference>
<evidence type="ECO:0000256" key="9">
    <source>
        <dbReference type="ARBA" id="ARBA00022917"/>
    </source>
</evidence>
<evidence type="ECO:0000256" key="11">
    <source>
        <dbReference type="ARBA" id="ARBA00047398"/>
    </source>
</evidence>
<evidence type="ECO:0000256" key="4">
    <source>
        <dbReference type="ARBA" id="ARBA00022598"/>
    </source>
</evidence>
<dbReference type="GO" id="GO:0008270">
    <property type="term" value="F:zinc ion binding"/>
    <property type="evidence" value="ECO:0007669"/>
    <property type="project" value="UniProtKB-UniRule"/>
</dbReference>
<dbReference type="PANTHER" id="PTHR10890">
    <property type="entry name" value="CYSTEINYL-TRNA SYNTHETASE"/>
    <property type="match status" value="1"/>
</dbReference>
<keyword evidence="6 12" id="KW-0547">Nucleotide-binding</keyword>
<dbReference type="InterPro" id="IPR014729">
    <property type="entry name" value="Rossmann-like_a/b/a_fold"/>
</dbReference>
<dbReference type="AlphaFoldDB" id="A0A543IUS8"/>
<evidence type="ECO:0000256" key="8">
    <source>
        <dbReference type="ARBA" id="ARBA00022840"/>
    </source>
</evidence>
<reference evidence="14 15" key="1">
    <citation type="submission" date="2019-06" db="EMBL/GenBank/DDBJ databases">
        <title>Sequencing the genomes of 1000 actinobacteria strains.</title>
        <authorList>
            <person name="Klenk H.-P."/>
        </authorList>
    </citation>
    <scope>NUCLEOTIDE SEQUENCE [LARGE SCALE GENOMIC DNA]</scope>
    <source>
        <strain evidence="14 15">DSM 43186</strain>
    </source>
</reference>
<evidence type="ECO:0000256" key="12">
    <source>
        <dbReference type="HAMAP-Rule" id="MF_00041"/>
    </source>
</evidence>
<dbReference type="Gene3D" id="3.40.50.620">
    <property type="entry name" value="HUPs"/>
    <property type="match status" value="1"/>
</dbReference>
<keyword evidence="15" id="KW-1185">Reference proteome</keyword>
<dbReference type="InterPro" id="IPR009080">
    <property type="entry name" value="tRNAsynth_Ia_anticodon-bd"/>
</dbReference>
<dbReference type="SUPFAM" id="SSF47323">
    <property type="entry name" value="Anticodon-binding domain of a subclass of class I aminoacyl-tRNA synthetases"/>
    <property type="match status" value="1"/>
</dbReference>
<dbReference type="Proteomes" id="UP000319213">
    <property type="component" value="Unassembled WGS sequence"/>
</dbReference>
<dbReference type="EC" id="6.1.1.16" evidence="12"/>
<dbReference type="PANTHER" id="PTHR10890:SF30">
    <property type="entry name" value="CYSTEINE--TRNA LIGASE"/>
    <property type="match status" value="1"/>
</dbReference>
<evidence type="ECO:0000256" key="3">
    <source>
        <dbReference type="ARBA" id="ARBA00022490"/>
    </source>
</evidence>
<comment type="subcellular location">
    <subcellularLocation>
        <location evidence="12">Cytoplasm</location>
    </subcellularLocation>
</comment>
<comment type="caution">
    <text evidence="14">The sequence shown here is derived from an EMBL/GenBank/DDBJ whole genome shotgun (WGS) entry which is preliminary data.</text>
</comment>
<dbReference type="SUPFAM" id="SSF52374">
    <property type="entry name" value="Nucleotidylyl transferase"/>
    <property type="match status" value="1"/>
</dbReference>
<keyword evidence="3 12" id="KW-0963">Cytoplasm</keyword>
<evidence type="ECO:0000256" key="2">
    <source>
        <dbReference type="ARBA" id="ARBA00011245"/>
    </source>
</evidence>
<dbReference type="OrthoDB" id="9815130at2"/>
<evidence type="ECO:0000256" key="1">
    <source>
        <dbReference type="ARBA" id="ARBA00005594"/>
    </source>
</evidence>
<dbReference type="InterPro" id="IPR015273">
    <property type="entry name" value="Cys-tRNA-synt_Ia_DALR"/>
</dbReference>
<dbReference type="RefSeq" id="WP_142258524.1">
    <property type="nucleotide sequence ID" value="NZ_BMPV01000006.1"/>
</dbReference>
<feature type="binding site" evidence="12">
    <location>
        <position position="29"/>
    </location>
    <ligand>
        <name>Zn(2+)</name>
        <dbReference type="ChEBI" id="CHEBI:29105"/>
    </ligand>
</feature>
<feature type="domain" description="Cysteinyl-tRNA synthetase class Ia DALR" evidence="13">
    <location>
        <begin position="339"/>
        <end position="400"/>
    </location>
</feature>
<dbReference type="GO" id="GO:0004817">
    <property type="term" value="F:cysteine-tRNA ligase activity"/>
    <property type="evidence" value="ECO:0007669"/>
    <property type="project" value="UniProtKB-UniRule"/>
</dbReference>
<keyword evidence="10 12" id="KW-0030">Aminoacyl-tRNA synthetase</keyword>
<keyword evidence="5 12" id="KW-0479">Metal-binding</keyword>
<comment type="similarity">
    <text evidence="1 12">Belongs to the class-I aminoacyl-tRNA synthetase family.</text>
</comment>
<dbReference type="NCBIfam" id="TIGR00435">
    <property type="entry name" value="cysS"/>
    <property type="match status" value="1"/>
</dbReference>
<comment type="caution">
    <text evidence="12">Lacks conserved residue(s) required for the propagation of feature annotation.</text>
</comment>
<dbReference type="InterPro" id="IPR024909">
    <property type="entry name" value="Cys-tRNA/MSH_ligase"/>
</dbReference>
<organism evidence="14 15">
    <name type="scientific">Thermopolyspora flexuosa</name>
    <dbReference type="NCBI Taxonomy" id="103836"/>
    <lineage>
        <taxon>Bacteria</taxon>
        <taxon>Bacillati</taxon>
        <taxon>Actinomycetota</taxon>
        <taxon>Actinomycetes</taxon>
        <taxon>Streptosporangiales</taxon>
        <taxon>Streptosporangiaceae</taxon>
        <taxon>Thermopolyspora</taxon>
    </lineage>
</organism>
<dbReference type="GO" id="GO:0005829">
    <property type="term" value="C:cytosol"/>
    <property type="evidence" value="ECO:0007669"/>
    <property type="project" value="TreeGrafter"/>
</dbReference>
<dbReference type="EMBL" id="VFPQ01000001">
    <property type="protein sequence ID" value="TQM74331.1"/>
    <property type="molecule type" value="Genomic_DNA"/>
</dbReference>
<dbReference type="GO" id="GO:0005524">
    <property type="term" value="F:ATP binding"/>
    <property type="evidence" value="ECO:0007669"/>
    <property type="project" value="UniProtKB-UniRule"/>
</dbReference>
<dbReference type="Pfam" id="PF01406">
    <property type="entry name" value="tRNA-synt_1e"/>
    <property type="match status" value="1"/>
</dbReference>
<dbReference type="SMART" id="SM00840">
    <property type="entry name" value="DALR_2"/>
    <property type="match status" value="1"/>
</dbReference>
<evidence type="ECO:0000256" key="6">
    <source>
        <dbReference type="ARBA" id="ARBA00022741"/>
    </source>
</evidence>
<comment type="subunit">
    <text evidence="2 12">Monomer.</text>
</comment>
<feature type="binding site" evidence="12">
    <location>
        <position position="207"/>
    </location>
    <ligand>
        <name>Zn(2+)</name>
        <dbReference type="ChEBI" id="CHEBI:29105"/>
    </ligand>
</feature>
<sequence length="466" mass="52406">MPLRLYDTYSRAVRNFTPRRGRDVSIYICGPTVVAPPHVGQLRCQVSFDVLARWLKYRGCTVTLCRNVTDMEDMILRRALMENVPWWLIAETNYRSFFAAYELLGCLPPTVEPRATGHITEMIELIEELLRRRHAYVVDGDVYFSVDSFPEYGRLSRRRAEHMRASAEPGRGKRHPSDFALWKRAKPGEPYWRTPWGDGRPGWHVQCSVMARKYLGREFDIHAGGAPLIFPHHENEIAQSKAAGDGFARYWLHGGTVTRGGEKIHKSVDSPFSLSRILTEVRPIELRYYLAMSHYRSDLEFSWTALRDAAAAFRRIEGFVLRASRRLPHAAPATVVPEPFAAAMNNDLNVPRALTVVWAAVNEGNRALAEGDEAVLADACSRLRAMLGVLGLDPLGEPWAARRARDSRLEQTALALADLVVNLAESARARGDDALADRLLTQVREAMDGVRPVRAEAERPVSLLAG</sequence>
<dbReference type="Pfam" id="PF09190">
    <property type="entry name" value="DALR_2"/>
    <property type="match status" value="1"/>
</dbReference>
<comment type="cofactor">
    <cofactor evidence="12">
        <name>Zn(2+)</name>
        <dbReference type="ChEBI" id="CHEBI:29105"/>
    </cofactor>
    <text evidence="12">Binds 1 zinc ion per subunit.</text>
</comment>
<dbReference type="HAMAP" id="MF_00041">
    <property type="entry name" value="Cys_tRNA_synth"/>
    <property type="match status" value="1"/>
</dbReference>
<evidence type="ECO:0000256" key="10">
    <source>
        <dbReference type="ARBA" id="ARBA00023146"/>
    </source>
</evidence>
<evidence type="ECO:0000313" key="14">
    <source>
        <dbReference type="EMBL" id="TQM74331.1"/>
    </source>
</evidence>